<dbReference type="NCBIfam" id="TIGR03371">
    <property type="entry name" value="cellulose_yhjQ"/>
    <property type="match status" value="1"/>
</dbReference>
<evidence type="ECO:0000313" key="3">
    <source>
        <dbReference type="Proteomes" id="UP000031271"/>
    </source>
</evidence>
<reference evidence="2 4" key="2">
    <citation type="submission" date="2016-10" db="EMBL/GenBank/DDBJ databases">
        <authorList>
            <person name="Varghese N."/>
            <person name="Submissions S."/>
        </authorList>
    </citation>
    <scope>NUCLEOTIDE SEQUENCE [LARGE SCALE GENOMIC DNA]</scope>
    <source>
        <strain evidence="2 4">DSM 6083</strain>
    </source>
</reference>
<name>A0A8D3Y567_9GAMM</name>
<dbReference type="Proteomes" id="UP000031271">
    <property type="component" value="Chromosome"/>
</dbReference>
<dbReference type="Proteomes" id="UP000182276">
    <property type="component" value="Unassembled WGS sequence"/>
</dbReference>
<organism evidence="1 3">
    <name type="scientific">Stutzerimonas balearica DSM 6083</name>
    <dbReference type="NCBI Taxonomy" id="1123016"/>
    <lineage>
        <taxon>Bacteria</taxon>
        <taxon>Pseudomonadati</taxon>
        <taxon>Pseudomonadota</taxon>
        <taxon>Gammaproteobacteria</taxon>
        <taxon>Pseudomonadales</taxon>
        <taxon>Pseudomonadaceae</taxon>
        <taxon>Stutzerimonas</taxon>
    </lineage>
</organism>
<dbReference type="AlphaFoldDB" id="A0A8D3Y567"/>
<gene>
    <name evidence="1" type="ORF">CL52_19450</name>
    <name evidence="2" type="ORF">SAMN05660875_10627</name>
</gene>
<keyword evidence="4" id="KW-1185">Reference proteome</keyword>
<protein>
    <submittedName>
        <fullName evidence="1 2">Cellulose synthase</fullName>
    </submittedName>
</protein>
<dbReference type="InterPro" id="IPR017746">
    <property type="entry name" value="Cellulose_synthase_operon_BcsQ"/>
</dbReference>
<dbReference type="GeneID" id="77262061"/>
<evidence type="ECO:0000313" key="1">
    <source>
        <dbReference type="EMBL" id="AJE17116.1"/>
    </source>
</evidence>
<evidence type="ECO:0000313" key="4">
    <source>
        <dbReference type="Proteomes" id="UP000182276"/>
    </source>
</evidence>
<dbReference type="RefSeq" id="WP_043222524.1">
    <property type="nucleotide sequence ID" value="NZ_CP007511.1"/>
</dbReference>
<dbReference type="SUPFAM" id="SSF52540">
    <property type="entry name" value="P-loop containing nucleoside triphosphate hydrolases"/>
    <property type="match status" value="1"/>
</dbReference>
<dbReference type="Gene3D" id="3.40.50.300">
    <property type="entry name" value="P-loop containing nucleotide triphosphate hydrolases"/>
    <property type="match status" value="1"/>
</dbReference>
<reference evidence="1 3" key="3">
    <citation type="journal article" name="Genome Announc.">
        <title>Complete Genome Sequence of Pseudomonas balearica DSM 6083T.</title>
        <authorList>
            <person name="Bennasar-Figueras A."/>
            <person name="Salva-Serra F."/>
            <person name="Jaen-Luchoro D."/>
            <person name="Segui C."/>
            <person name="Aliaga F."/>
            <person name="Busquets A."/>
            <person name="Gomila M."/>
            <person name="Moore E.R."/>
            <person name="Lalucat J."/>
        </authorList>
    </citation>
    <scope>NUCLEOTIDE SEQUENCE [LARGE SCALE GENOMIC DNA]</scope>
    <source>
        <strain evidence="3">DSM 6083</strain>
        <strain evidence="1">DSM6083</strain>
    </source>
</reference>
<dbReference type="EMBL" id="CP007511">
    <property type="protein sequence ID" value="AJE17116.1"/>
    <property type="molecule type" value="Genomic_DNA"/>
</dbReference>
<evidence type="ECO:0000313" key="2">
    <source>
        <dbReference type="EMBL" id="SDM57223.1"/>
    </source>
</evidence>
<proteinExistence type="predicted"/>
<dbReference type="EMBL" id="FNHO01000006">
    <property type="protein sequence ID" value="SDM57223.1"/>
    <property type="molecule type" value="Genomic_DNA"/>
</dbReference>
<sequence length="247" mass="27221">MNRLILQGLCGGVGTTAVLCGLALALHEQGERVLLIDGSPHDLARLHFGDELANTTGWARAHLDGTAWNEALEVRPGLQVLPYGRLAEAEIRQIDRLMAQQPEFWPTRCTQLRPYHDWVLFDLPSISGDSHAARTEHDGVDLLIDVATPTPACHAVLHRAADRQPDLMLINRFNPASQLQRDLVLLWRVAYSPAQAPQIIHEDEAVAEALAHKLPVGLYAPHSQAAGDLRNLALWCLARKKAGTRHA</sequence>
<accession>A0A8D3Y567</accession>
<dbReference type="KEGG" id="pbm:CL52_19450"/>
<dbReference type="CDD" id="cd01983">
    <property type="entry name" value="SIMIBI"/>
    <property type="match status" value="1"/>
</dbReference>
<dbReference type="Pfam" id="PF06564">
    <property type="entry name" value="CBP_BcsQ"/>
    <property type="match status" value="1"/>
</dbReference>
<reference evidence="3" key="1">
    <citation type="submission" date="2014-03" db="EMBL/GenBank/DDBJ databases">
        <title>Complete genome of Pseudomonas balearica DSM 6083T, a sewage water isolate from an enrichment with 2-methylnaphthalene.</title>
        <authorList>
            <person name="Salva-Serra F."/>
            <person name="Jaen-Luchoro D."/>
            <person name="Busquets A."/>
            <person name="Pena A."/>
            <person name="Gomila M."/>
            <person name="Bosch R."/>
            <person name="Nogales B."/>
            <person name="Garcia-Valdes E."/>
            <person name="Lalucat J."/>
            <person name="Bennasar A."/>
        </authorList>
    </citation>
    <scope>NUCLEOTIDE SEQUENCE [LARGE SCALE GENOMIC DNA]</scope>
    <source>
        <strain evidence="3">DSM 6083</strain>
    </source>
</reference>
<dbReference type="InterPro" id="IPR027417">
    <property type="entry name" value="P-loop_NTPase"/>
</dbReference>